<name>A0ABS2DKE9_9BACI</name>
<dbReference type="InterPro" id="IPR037455">
    <property type="entry name" value="LucA/IucC-like"/>
</dbReference>
<sequence length="575" mass="67190">MQQAQEIHSAAEARVIRQLVEAILFECLLVVEEECKVDGSMQFNIYGKSRVFSVEGRKRAFDRYSINIKSLKEVANNLDKDKEKTMLQKIVHELPGDEYMKSQLLKELEQTIVLSEYYKKIKNRRLLSYEELESAVIEGHPYHPCFKARTNFSLQDHQMYGPEYGHSFQLQWIAVEKEKAQLLAANEESFWRDELGESVLQQLQRMLRDKGGSVKNYIFFPVHPWQWKKLLSDQNMIQLLKKKEIIPLGQVGDRYRATQSVRTLWNETNNRKAFVKLPINMVNTSSQRTIPVHSIYSARAISTWLRTIIKSDEYLSVEARLSILEEYGGVVLKDSPEIQSYLLDQLNVIWRQSVSSCLEEGEKAIPFTAISLMEEDSRPFINDWINDYGVEAWIMQLINVAIVPTWHLLACHGIAVEAHAQNMILVHREGWPVRIILRDFHESIEYNEEFLLHPHNKPNFRDLHPFYKEAKDDEAYWMSSIEALRELLMDTLFVFNLSEFMMLIEHYYGVSESNQLSMVDSAIESHLARFPEMRRRHAAIGYKKGNIYAESLLAKKLHREKGEFRHVISNPFATL</sequence>
<evidence type="ECO:0000259" key="4">
    <source>
        <dbReference type="Pfam" id="PF06276"/>
    </source>
</evidence>
<evidence type="ECO:0000256" key="2">
    <source>
        <dbReference type="ARBA" id="ARBA00007832"/>
    </source>
</evidence>
<dbReference type="PANTHER" id="PTHR34384:SF6">
    <property type="entry name" value="STAPHYLOFERRIN B SYNTHASE"/>
    <property type="match status" value="1"/>
</dbReference>
<dbReference type="Pfam" id="PF06276">
    <property type="entry name" value="FhuF"/>
    <property type="match status" value="1"/>
</dbReference>
<proteinExistence type="inferred from homology"/>
<dbReference type="Gene3D" id="3.30.310.280">
    <property type="match status" value="1"/>
</dbReference>
<organism evidence="5 6">
    <name type="scientific">Bacillus suaedaesalsae</name>
    <dbReference type="NCBI Taxonomy" id="2810349"/>
    <lineage>
        <taxon>Bacteria</taxon>
        <taxon>Bacillati</taxon>
        <taxon>Bacillota</taxon>
        <taxon>Bacilli</taxon>
        <taxon>Bacillales</taxon>
        <taxon>Bacillaceae</taxon>
        <taxon>Bacillus</taxon>
    </lineage>
</organism>
<dbReference type="Proteomes" id="UP001518925">
    <property type="component" value="Unassembled WGS sequence"/>
</dbReference>
<feature type="domain" description="Aerobactin siderophore biosynthesis IucA/IucC-like C-terminal" evidence="4">
    <location>
        <begin position="391"/>
        <end position="544"/>
    </location>
</feature>
<dbReference type="Gene3D" id="6.10.250.3370">
    <property type="match status" value="1"/>
</dbReference>
<dbReference type="Gene3D" id="1.10.510.40">
    <property type="match status" value="1"/>
</dbReference>
<evidence type="ECO:0000313" key="6">
    <source>
        <dbReference type="Proteomes" id="UP001518925"/>
    </source>
</evidence>
<dbReference type="InterPro" id="IPR007310">
    <property type="entry name" value="Aerobactin_biosyn_IucA/IucC_N"/>
</dbReference>
<evidence type="ECO:0000259" key="3">
    <source>
        <dbReference type="Pfam" id="PF04183"/>
    </source>
</evidence>
<dbReference type="PANTHER" id="PTHR34384">
    <property type="entry name" value="L-2,3-DIAMINOPROPANOATE--CITRATE LIGASE"/>
    <property type="match status" value="1"/>
</dbReference>
<comment type="similarity">
    <text evidence="2">Belongs to the IucA/IucC family.</text>
</comment>
<dbReference type="EMBL" id="JAFELM010000036">
    <property type="protein sequence ID" value="MBM6618938.1"/>
    <property type="molecule type" value="Genomic_DNA"/>
</dbReference>
<keyword evidence="6" id="KW-1185">Reference proteome</keyword>
<gene>
    <name evidence="5" type="ORF">JR050_14810</name>
</gene>
<dbReference type="Pfam" id="PF04183">
    <property type="entry name" value="IucA_IucC"/>
    <property type="match status" value="1"/>
</dbReference>
<reference evidence="5 6" key="1">
    <citation type="submission" date="2021-02" db="EMBL/GenBank/DDBJ databases">
        <title>Bacillus sp. RD4P76, an endophyte from a halophyte.</title>
        <authorList>
            <person name="Sun J.-Q."/>
        </authorList>
    </citation>
    <scope>NUCLEOTIDE SEQUENCE [LARGE SCALE GENOMIC DNA]</scope>
    <source>
        <strain evidence="5 6">RD4P76</strain>
    </source>
</reference>
<comment type="pathway">
    <text evidence="1">Siderophore biosynthesis.</text>
</comment>
<dbReference type="InterPro" id="IPR022770">
    <property type="entry name" value="IucA/IucC-like_C"/>
</dbReference>
<accession>A0ABS2DKE9</accession>
<feature type="domain" description="Aerobactin siderophore biosynthesis IucA/IucC N-terminal" evidence="3">
    <location>
        <begin position="129"/>
        <end position="370"/>
    </location>
</feature>
<protein>
    <submittedName>
        <fullName evidence="5">Siderophore biosynthesis protein</fullName>
    </submittedName>
</protein>
<evidence type="ECO:0000256" key="1">
    <source>
        <dbReference type="ARBA" id="ARBA00004924"/>
    </source>
</evidence>
<evidence type="ECO:0000313" key="5">
    <source>
        <dbReference type="EMBL" id="MBM6618938.1"/>
    </source>
</evidence>
<comment type="caution">
    <text evidence="5">The sequence shown here is derived from an EMBL/GenBank/DDBJ whole genome shotgun (WGS) entry which is preliminary data.</text>
</comment>
<dbReference type="RefSeq" id="WP_204204278.1">
    <property type="nucleotide sequence ID" value="NZ_JAFELM010000036.1"/>
</dbReference>